<dbReference type="InterPro" id="IPR000683">
    <property type="entry name" value="Gfo/Idh/MocA-like_OxRdtase_N"/>
</dbReference>
<protein>
    <submittedName>
        <fullName evidence="4">Gfo/Idh/MocA family oxidoreductase</fullName>
    </submittedName>
</protein>
<feature type="domain" description="GFO/IDH/MocA-like oxidoreductase" evidence="3">
    <location>
        <begin position="136"/>
        <end position="259"/>
    </location>
</feature>
<dbReference type="InterPro" id="IPR036291">
    <property type="entry name" value="NAD(P)-bd_dom_sf"/>
</dbReference>
<keyword evidence="1" id="KW-0560">Oxidoreductase</keyword>
<evidence type="ECO:0000313" key="4">
    <source>
        <dbReference type="EMBL" id="MCW3475737.1"/>
    </source>
</evidence>
<accession>A0AA41YUN3</accession>
<reference evidence="4" key="1">
    <citation type="submission" date="2022-09" db="EMBL/GenBank/DDBJ databases">
        <title>Rhodovastum sp. nov. RN2-1 isolated from soil in Seongnam, South Korea.</title>
        <authorList>
            <person name="Le N.T."/>
        </authorList>
    </citation>
    <scope>NUCLEOTIDE SEQUENCE</scope>
    <source>
        <strain evidence="4">RN2-1</strain>
    </source>
</reference>
<name>A0AA41YUN3_9PROT</name>
<gene>
    <name evidence="4" type="ORF">OL599_14240</name>
</gene>
<sequence>MQQRFAVIGLDHRHVYDLTEQLTEAGMACAGYWPVTTDPRVLEGFRKRFPHIPEVADKDRLLDDPAIQVIVTAAVPCDRAALAIAAMRRGKDVMADKPGVTTPAQLAEVEKVVAETGRIFSVCFSERFLTPSTEMALKLVRDGAIGPVIQTVGLGPHRLNRAIRPAWFWQRDAAGGILVDIASHQIDQFIVFTDSQRPEVAAASVGSYAVGDGFEDFGEILLRSERATGYLRVDWFTPDGMPAWGDGRLTILGTEGTIELRKYLDLEGRPGTDHLFLADGKGTRHIGCEGLPLSYFRAFAADVANRTETAMPQAHVFTVCRLALEAQARAQRVPMQAAPA</sequence>
<dbReference type="SUPFAM" id="SSF55347">
    <property type="entry name" value="Glyceraldehyde-3-phosphate dehydrogenase-like, C-terminal domain"/>
    <property type="match status" value="1"/>
</dbReference>
<dbReference type="GO" id="GO:0016491">
    <property type="term" value="F:oxidoreductase activity"/>
    <property type="evidence" value="ECO:0007669"/>
    <property type="project" value="UniProtKB-KW"/>
</dbReference>
<proteinExistence type="predicted"/>
<dbReference type="Pfam" id="PF01408">
    <property type="entry name" value="GFO_IDH_MocA"/>
    <property type="match status" value="1"/>
</dbReference>
<evidence type="ECO:0000313" key="5">
    <source>
        <dbReference type="Proteomes" id="UP001165679"/>
    </source>
</evidence>
<dbReference type="Proteomes" id="UP001165679">
    <property type="component" value="Unassembled WGS sequence"/>
</dbReference>
<evidence type="ECO:0000259" key="2">
    <source>
        <dbReference type="Pfam" id="PF01408"/>
    </source>
</evidence>
<dbReference type="PANTHER" id="PTHR43818:SF11">
    <property type="entry name" value="BCDNA.GH03377"/>
    <property type="match status" value="1"/>
</dbReference>
<feature type="domain" description="Gfo/Idh/MocA-like oxidoreductase N-terminal" evidence="2">
    <location>
        <begin position="50"/>
        <end position="122"/>
    </location>
</feature>
<dbReference type="GO" id="GO:0000166">
    <property type="term" value="F:nucleotide binding"/>
    <property type="evidence" value="ECO:0007669"/>
    <property type="project" value="InterPro"/>
</dbReference>
<dbReference type="InterPro" id="IPR050463">
    <property type="entry name" value="Gfo/Idh/MocA_oxidrdct_glycsds"/>
</dbReference>
<dbReference type="Gene3D" id="3.40.50.720">
    <property type="entry name" value="NAD(P)-binding Rossmann-like Domain"/>
    <property type="match status" value="1"/>
</dbReference>
<evidence type="ECO:0000256" key="1">
    <source>
        <dbReference type="ARBA" id="ARBA00023002"/>
    </source>
</evidence>
<keyword evidence="5" id="KW-1185">Reference proteome</keyword>
<dbReference type="PANTHER" id="PTHR43818">
    <property type="entry name" value="BCDNA.GH03377"/>
    <property type="match status" value="1"/>
</dbReference>
<dbReference type="Gene3D" id="3.30.360.10">
    <property type="entry name" value="Dihydrodipicolinate Reductase, domain 2"/>
    <property type="match status" value="1"/>
</dbReference>
<dbReference type="SUPFAM" id="SSF51735">
    <property type="entry name" value="NAD(P)-binding Rossmann-fold domains"/>
    <property type="match status" value="1"/>
</dbReference>
<organism evidence="4 5">
    <name type="scientific">Limobrevibacterium gyesilva</name>
    <dbReference type="NCBI Taxonomy" id="2991712"/>
    <lineage>
        <taxon>Bacteria</taxon>
        <taxon>Pseudomonadati</taxon>
        <taxon>Pseudomonadota</taxon>
        <taxon>Alphaproteobacteria</taxon>
        <taxon>Acetobacterales</taxon>
        <taxon>Acetobacteraceae</taxon>
        <taxon>Limobrevibacterium</taxon>
    </lineage>
</organism>
<dbReference type="InterPro" id="IPR055170">
    <property type="entry name" value="GFO_IDH_MocA-like_dom"/>
</dbReference>
<reference evidence="4" key="2">
    <citation type="submission" date="2022-10" db="EMBL/GenBank/DDBJ databases">
        <authorList>
            <person name="Trinh H.N."/>
        </authorList>
    </citation>
    <scope>NUCLEOTIDE SEQUENCE</scope>
    <source>
        <strain evidence="4">RN2-1</strain>
    </source>
</reference>
<dbReference type="EMBL" id="JAPDNT010000011">
    <property type="protein sequence ID" value="MCW3475737.1"/>
    <property type="molecule type" value="Genomic_DNA"/>
</dbReference>
<dbReference type="Pfam" id="PF22725">
    <property type="entry name" value="GFO_IDH_MocA_C3"/>
    <property type="match status" value="1"/>
</dbReference>
<dbReference type="AlphaFoldDB" id="A0AA41YUN3"/>
<evidence type="ECO:0000259" key="3">
    <source>
        <dbReference type="Pfam" id="PF22725"/>
    </source>
</evidence>
<dbReference type="RefSeq" id="WP_264714463.1">
    <property type="nucleotide sequence ID" value="NZ_JAPDNT010000011.1"/>
</dbReference>
<comment type="caution">
    <text evidence="4">The sequence shown here is derived from an EMBL/GenBank/DDBJ whole genome shotgun (WGS) entry which is preliminary data.</text>
</comment>